<reference evidence="2 4" key="1">
    <citation type="submission" date="2019-07" db="EMBL/GenBank/DDBJ databases">
        <title>Genomes of sea-ice associated Colwellia species.</title>
        <authorList>
            <person name="Bowman J.P."/>
        </authorList>
    </citation>
    <scope>NUCLEOTIDE SEQUENCE [LARGE SCALE GENOMIC DNA]</scope>
    <source>
        <strain evidence="1 3">ACAM 607</strain>
        <strain evidence="2 4">IC036</strain>
    </source>
</reference>
<dbReference type="OrthoDB" id="1113830at2"/>
<gene>
    <name evidence="1" type="ORF">ESZ26_18120</name>
    <name evidence="2" type="ORF">ESZ27_18060</name>
</gene>
<sequence>MCTLTYLLNNNGYELFFNRDEQRSRLLATPPKYHPRSNAIYPVDPVGGGTWIAVSKKGLALALLNNYQAPPNTHNNVISRGQLILTLLQGRGSIIAQLKTMNLHVFQPFQLCVFPEDLSINKPNIHCVKWNGKQLIEVSVDVEADLPITSSSIDFIAVRQNRKHRFERLVDGNKPLSKQHKDFHFSTEKDSKYSVNMQRKDARTVSISHLSVKTCLVEESEICFKYFDNVVQKSYTTSSPKEKNTEFAQHF</sequence>
<dbReference type="EMBL" id="VOLR01000039">
    <property type="protein sequence ID" value="TWX54297.1"/>
    <property type="molecule type" value="Genomic_DNA"/>
</dbReference>
<comment type="caution">
    <text evidence="2">The sequence shown here is derived from an EMBL/GenBank/DDBJ whole genome shotgun (WGS) entry which is preliminary data.</text>
</comment>
<dbReference type="EMBL" id="VOLQ01000055">
    <property type="protein sequence ID" value="TWX63074.1"/>
    <property type="molecule type" value="Genomic_DNA"/>
</dbReference>
<evidence type="ECO:0000313" key="4">
    <source>
        <dbReference type="Proteomes" id="UP000321917"/>
    </source>
</evidence>
<keyword evidence="3" id="KW-1185">Reference proteome</keyword>
<organism evidence="2 4">
    <name type="scientific">Colwellia hornerae</name>
    <dbReference type="NCBI Taxonomy" id="89402"/>
    <lineage>
        <taxon>Bacteria</taxon>
        <taxon>Pseudomonadati</taxon>
        <taxon>Pseudomonadota</taxon>
        <taxon>Gammaproteobacteria</taxon>
        <taxon>Alteromonadales</taxon>
        <taxon>Colwelliaceae</taxon>
        <taxon>Colwellia</taxon>
    </lineage>
</organism>
<dbReference type="RefSeq" id="WP_146801097.1">
    <property type="nucleotide sequence ID" value="NZ_VOLP01000038.1"/>
</dbReference>
<dbReference type="Pfam" id="PF05742">
    <property type="entry name" value="TANGO2"/>
    <property type="match status" value="1"/>
</dbReference>
<name>A0A5C6Q2L0_9GAMM</name>
<evidence type="ECO:0000313" key="2">
    <source>
        <dbReference type="EMBL" id="TWX63074.1"/>
    </source>
</evidence>
<accession>A0A5C6Q2L0</accession>
<evidence type="ECO:0000313" key="1">
    <source>
        <dbReference type="EMBL" id="TWX54297.1"/>
    </source>
</evidence>
<dbReference type="Proteomes" id="UP000321917">
    <property type="component" value="Unassembled WGS sequence"/>
</dbReference>
<proteinExistence type="predicted"/>
<evidence type="ECO:0000313" key="3">
    <source>
        <dbReference type="Proteomes" id="UP000321525"/>
    </source>
</evidence>
<protein>
    <submittedName>
        <fullName evidence="2">NRDE family protein</fullName>
    </submittedName>
</protein>
<dbReference type="PANTHER" id="PTHR17985">
    <property type="entry name" value="SER/THR-RICH PROTEIN T10 IN DGCR REGION"/>
    <property type="match status" value="1"/>
</dbReference>
<dbReference type="Proteomes" id="UP000321525">
    <property type="component" value="Unassembled WGS sequence"/>
</dbReference>
<dbReference type="AlphaFoldDB" id="A0A5C6Q2L0"/>
<dbReference type="InterPro" id="IPR008551">
    <property type="entry name" value="TANGO2"/>
</dbReference>
<dbReference type="PANTHER" id="PTHR17985:SF8">
    <property type="entry name" value="TRANSPORT AND GOLGI ORGANIZATION PROTEIN 2 HOMOLOG"/>
    <property type="match status" value="1"/>
</dbReference>